<proteinExistence type="predicted"/>
<dbReference type="EMBL" id="OBMM01000005">
    <property type="protein sequence ID" value="SOC27113.1"/>
    <property type="molecule type" value="Genomic_DNA"/>
</dbReference>
<accession>A0A285TTB7</accession>
<gene>
    <name evidence="1" type="ORF">SAMN05428964_105282</name>
</gene>
<protein>
    <submittedName>
        <fullName evidence="1">Uncharacterized protein</fullName>
    </submittedName>
</protein>
<name>A0A285TTB7_9PROT</name>
<evidence type="ECO:0000313" key="1">
    <source>
        <dbReference type="EMBL" id="SOC27113.1"/>
    </source>
</evidence>
<evidence type="ECO:0000313" key="2">
    <source>
        <dbReference type="Proteomes" id="UP000219068"/>
    </source>
</evidence>
<dbReference type="Proteomes" id="UP000219068">
    <property type="component" value="Unassembled WGS sequence"/>
</dbReference>
<organism evidence="1 2">
    <name type="scientific">Thalassospira xiamenensis</name>
    <dbReference type="NCBI Taxonomy" id="220697"/>
    <lineage>
        <taxon>Bacteria</taxon>
        <taxon>Pseudomonadati</taxon>
        <taxon>Pseudomonadota</taxon>
        <taxon>Alphaproteobacteria</taxon>
        <taxon>Rhodospirillales</taxon>
        <taxon>Thalassospiraceae</taxon>
        <taxon>Thalassospira</taxon>
    </lineage>
</organism>
<dbReference type="AlphaFoldDB" id="A0A285TTB7"/>
<dbReference type="RefSeq" id="WP_097052837.1">
    <property type="nucleotide sequence ID" value="NZ_OBMM01000005.1"/>
</dbReference>
<sequence length="389" mass="42742">MLQNSNLKVGIESQVRCAGSCGGCVLTLEERREGAGGLDVFVVDGIKRFVASLVDRFETETGGTHRVLSDDKAAFHFGQGDHLMMDEDKLRDYVRITSETGRGTARGLISTSLIGKPRHIVEKLAAIQDEADKLNQAMSMLLVFDPARIMDRKLQALYDQNLDAVLGRFLVDEPILNIPPNIADTTSQHEVASFLSRHKFDQVEAALFPTIEKATEYAAQWPDTIRWLTGLIEEGAKTGSFTVRLGYAVATLRRETDELDGQGMLEYLTKKMSEAAYIDSFGKIYPALPLGIADVTPLSARHGFQPVGSVFDADLATAEGWANAVRRVARRTFISFQTEQQCSNCPHRNACAAAGFSIYKQVMRGKDIATSDCPIGVREMLDVACEVAN</sequence>
<reference evidence="1 2" key="1">
    <citation type="submission" date="2017-08" db="EMBL/GenBank/DDBJ databases">
        <authorList>
            <person name="de Groot N.N."/>
        </authorList>
    </citation>
    <scope>NUCLEOTIDE SEQUENCE [LARGE SCALE GENOMIC DNA]</scope>
    <source>
        <strain evidence="1 2">USBA 78</strain>
    </source>
</reference>